<proteinExistence type="predicted"/>
<gene>
    <name evidence="1" type="ORF">GCM10017774_23630</name>
</gene>
<sequence length="92" mass="9537">MARALDALHRGERRNAHLDAAARRDLFEGAQAQADGGGEHRAFWLVSVAAQPREHGGHRCSHLGGVDGFGWHGPHISEGASGAPGAVGISGL</sequence>
<reference evidence="2" key="1">
    <citation type="journal article" date="2019" name="Int. J. Syst. Evol. Microbiol.">
        <title>The Global Catalogue of Microorganisms (GCM) 10K type strain sequencing project: providing services to taxonomists for standard genome sequencing and annotation.</title>
        <authorList>
            <consortium name="The Broad Institute Genomics Platform"/>
            <consortium name="The Broad Institute Genome Sequencing Center for Infectious Disease"/>
            <person name="Wu L."/>
            <person name="Ma J."/>
        </authorList>
    </citation>
    <scope>NUCLEOTIDE SEQUENCE [LARGE SCALE GENOMIC DNA]</scope>
    <source>
        <strain evidence="2">CGMCC 4.7367</strain>
    </source>
</reference>
<comment type="caution">
    <text evidence="1">The sequence shown here is derived from an EMBL/GenBank/DDBJ whole genome shotgun (WGS) entry which is preliminary data.</text>
</comment>
<keyword evidence="2" id="KW-1185">Reference proteome</keyword>
<protein>
    <submittedName>
        <fullName evidence="1">Uncharacterized protein</fullName>
    </submittedName>
</protein>
<dbReference type="EMBL" id="BNAR01000003">
    <property type="protein sequence ID" value="GHH36571.1"/>
    <property type="molecule type" value="Genomic_DNA"/>
</dbReference>
<dbReference type="Proteomes" id="UP000605568">
    <property type="component" value="Unassembled WGS sequence"/>
</dbReference>
<evidence type="ECO:0000313" key="2">
    <source>
        <dbReference type="Proteomes" id="UP000605568"/>
    </source>
</evidence>
<organism evidence="1 2">
    <name type="scientific">Lentzea cavernae</name>
    <dbReference type="NCBI Taxonomy" id="2020703"/>
    <lineage>
        <taxon>Bacteria</taxon>
        <taxon>Bacillati</taxon>
        <taxon>Actinomycetota</taxon>
        <taxon>Actinomycetes</taxon>
        <taxon>Pseudonocardiales</taxon>
        <taxon>Pseudonocardiaceae</taxon>
        <taxon>Lentzea</taxon>
    </lineage>
</organism>
<name>A0ABQ3MAD7_9PSEU</name>
<accession>A0ABQ3MAD7</accession>
<evidence type="ECO:0000313" key="1">
    <source>
        <dbReference type="EMBL" id="GHH36571.1"/>
    </source>
</evidence>